<keyword evidence="1" id="KW-0663">Pyridoxal phosphate</keyword>
<dbReference type="GO" id="GO:0000271">
    <property type="term" value="P:polysaccharide biosynthetic process"/>
    <property type="evidence" value="ECO:0007669"/>
    <property type="project" value="TreeGrafter"/>
</dbReference>
<dbReference type="Pfam" id="PF01041">
    <property type="entry name" value="DegT_DnrJ_EryC1"/>
    <property type="match status" value="1"/>
</dbReference>
<reference evidence="2" key="1">
    <citation type="journal article" date="2014" name="Front. Microbiol.">
        <title>High frequency of phylogenetically diverse reductive dehalogenase-homologous genes in deep subseafloor sedimentary metagenomes.</title>
        <authorList>
            <person name="Kawai M."/>
            <person name="Futagami T."/>
            <person name="Toyoda A."/>
            <person name="Takaki Y."/>
            <person name="Nishi S."/>
            <person name="Hori S."/>
            <person name="Arai W."/>
            <person name="Tsubouchi T."/>
            <person name="Morono Y."/>
            <person name="Uchiyama I."/>
            <person name="Ito T."/>
            <person name="Fujiyama A."/>
            <person name="Inagaki F."/>
            <person name="Takami H."/>
        </authorList>
    </citation>
    <scope>NUCLEOTIDE SEQUENCE</scope>
    <source>
        <strain evidence="2">Expedition CK06-06</strain>
    </source>
</reference>
<dbReference type="AlphaFoldDB" id="X1PN46"/>
<dbReference type="CDD" id="cd00616">
    <property type="entry name" value="AHBA_syn"/>
    <property type="match status" value="1"/>
</dbReference>
<evidence type="ECO:0000313" key="2">
    <source>
        <dbReference type="EMBL" id="GAI57273.1"/>
    </source>
</evidence>
<accession>X1PN46</accession>
<protein>
    <submittedName>
        <fullName evidence="2">Uncharacterized protein</fullName>
    </submittedName>
</protein>
<comment type="caution">
    <text evidence="2">The sequence shown here is derived from an EMBL/GenBank/DDBJ whole genome shotgun (WGS) entry which is preliminary data.</text>
</comment>
<dbReference type="GO" id="GO:0008483">
    <property type="term" value="F:transaminase activity"/>
    <property type="evidence" value="ECO:0007669"/>
    <property type="project" value="TreeGrafter"/>
</dbReference>
<sequence length="243" mass="26459">LRSGYYVLGPNVKAFEHEIAQYCGTKYAIGVASGTDALRISLAALGIRKEDEVITTPFTFIATIEAVTQVGARPVFVDIDEETFNIDPTKIEEAMTEKTKAIIPVHLYGQPADMGPIMRIAEKYKLKVIEDAAQAIGVEYSFTQSLNSGQSLSSLEKSTSPNSNFTKKVGSIGDVGCLSFFPTKNLGGCGDGGMIITDDEEIARRVKALRVHGRSSNNYFYSLAGYNSRLDELQAAILRFPIN</sequence>
<dbReference type="EMBL" id="BARV01034142">
    <property type="protein sequence ID" value="GAI57273.1"/>
    <property type="molecule type" value="Genomic_DNA"/>
</dbReference>
<dbReference type="InterPro" id="IPR015421">
    <property type="entry name" value="PyrdxlP-dep_Trfase_major"/>
</dbReference>
<organism evidence="2">
    <name type="scientific">marine sediment metagenome</name>
    <dbReference type="NCBI Taxonomy" id="412755"/>
    <lineage>
        <taxon>unclassified sequences</taxon>
        <taxon>metagenomes</taxon>
        <taxon>ecological metagenomes</taxon>
    </lineage>
</organism>
<dbReference type="InterPro" id="IPR000653">
    <property type="entry name" value="DegT/StrS_aminotransferase"/>
</dbReference>
<gene>
    <name evidence="2" type="ORF">S06H3_53543</name>
</gene>
<name>X1PN46_9ZZZZ</name>
<dbReference type="PANTHER" id="PTHR30244:SF36">
    <property type="entry name" value="3-OXO-GLUCOSE-6-PHOSPHATE:GLUTAMATE AMINOTRANSFERASE"/>
    <property type="match status" value="1"/>
</dbReference>
<dbReference type="PANTHER" id="PTHR30244">
    <property type="entry name" value="TRANSAMINASE"/>
    <property type="match status" value="1"/>
</dbReference>
<proteinExistence type="predicted"/>
<feature type="non-terminal residue" evidence="2">
    <location>
        <position position="1"/>
    </location>
</feature>
<dbReference type="InterPro" id="IPR015424">
    <property type="entry name" value="PyrdxlP-dep_Trfase"/>
</dbReference>
<feature type="non-terminal residue" evidence="2">
    <location>
        <position position="243"/>
    </location>
</feature>
<dbReference type="SUPFAM" id="SSF53383">
    <property type="entry name" value="PLP-dependent transferases"/>
    <property type="match status" value="1"/>
</dbReference>
<dbReference type="GO" id="GO:0030170">
    <property type="term" value="F:pyridoxal phosphate binding"/>
    <property type="evidence" value="ECO:0007669"/>
    <property type="project" value="UniProtKB-ARBA"/>
</dbReference>
<evidence type="ECO:0000256" key="1">
    <source>
        <dbReference type="ARBA" id="ARBA00022898"/>
    </source>
</evidence>
<dbReference type="Gene3D" id="3.40.640.10">
    <property type="entry name" value="Type I PLP-dependent aspartate aminotransferase-like (Major domain)"/>
    <property type="match status" value="1"/>
</dbReference>
<dbReference type="FunFam" id="3.40.640.10:FF:000089">
    <property type="entry name" value="Aminotransferase, DegT/DnrJ/EryC1/StrS family"/>
    <property type="match status" value="1"/>
</dbReference>